<keyword evidence="3" id="KW-1185">Reference proteome</keyword>
<proteinExistence type="predicted"/>
<gene>
    <name evidence="2" type="ORF">L3X38_018100</name>
</gene>
<dbReference type="AlphaFoldDB" id="A0AAD4ZBC1"/>
<evidence type="ECO:0000313" key="2">
    <source>
        <dbReference type="EMBL" id="KAI5338828.1"/>
    </source>
</evidence>
<name>A0AAD4ZBC1_PRUDU</name>
<feature type="domain" description="Reverse transcriptase Ty1/copia-type" evidence="1">
    <location>
        <begin position="1"/>
        <end position="123"/>
    </location>
</feature>
<dbReference type="EMBL" id="JAJFAZ020000003">
    <property type="protein sequence ID" value="KAI5338828.1"/>
    <property type="molecule type" value="Genomic_DNA"/>
</dbReference>
<dbReference type="SUPFAM" id="SSF56672">
    <property type="entry name" value="DNA/RNA polymerases"/>
    <property type="match status" value="1"/>
</dbReference>
<reference evidence="2 3" key="1">
    <citation type="journal article" date="2022" name="G3 (Bethesda)">
        <title>Whole-genome sequence and methylome profiling of the almond [Prunus dulcis (Mill.) D.A. Webb] cultivar 'Nonpareil'.</title>
        <authorList>
            <person name="D'Amico-Willman K.M."/>
            <person name="Ouma W.Z."/>
            <person name="Meulia T."/>
            <person name="Sideli G.M."/>
            <person name="Gradziel T.M."/>
            <person name="Fresnedo-Ramirez J."/>
        </authorList>
    </citation>
    <scope>NUCLEOTIDE SEQUENCE [LARGE SCALE GENOMIC DNA]</scope>
    <source>
        <strain evidence="2">Clone GOH B32 T37-40</strain>
    </source>
</reference>
<protein>
    <recommendedName>
        <fullName evidence="1">Reverse transcriptase Ty1/copia-type domain-containing protein</fullName>
    </recommendedName>
</protein>
<organism evidence="2 3">
    <name type="scientific">Prunus dulcis</name>
    <name type="common">Almond</name>
    <name type="synonym">Amygdalus dulcis</name>
    <dbReference type="NCBI Taxonomy" id="3755"/>
    <lineage>
        <taxon>Eukaryota</taxon>
        <taxon>Viridiplantae</taxon>
        <taxon>Streptophyta</taxon>
        <taxon>Embryophyta</taxon>
        <taxon>Tracheophyta</taxon>
        <taxon>Spermatophyta</taxon>
        <taxon>Magnoliopsida</taxon>
        <taxon>eudicotyledons</taxon>
        <taxon>Gunneridae</taxon>
        <taxon>Pentapetalae</taxon>
        <taxon>rosids</taxon>
        <taxon>fabids</taxon>
        <taxon>Rosales</taxon>
        <taxon>Rosaceae</taxon>
        <taxon>Amygdaloideae</taxon>
        <taxon>Amygdaleae</taxon>
        <taxon>Prunus</taxon>
    </lineage>
</organism>
<dbReference type="Pfam" id="PF07727">
    <property type="entry name" value="RVT_2"/>
    <property type="match status" value="1"/>
</dbReference>
<dbReference type="InterPro" id="IPR013103">
    <property type="entry name" value="RVT_2"/>
</dbReference>
<dbReference type="InterPro" id="IPR043502">
    <property type="entry name" value="DNA/RNA_pol_sf"/>
</dbReference>
<evidence type="ECO:0000259" key="1">
    <source>
        <dbReference type="Pfam" id="PF07727"/>
    </source>
</evidence>
<accession>A0AAD4ZBC1</accession>
<comment type="caution">
    <text evidence="2">The sequence shown here is derived from an EMBL/GenBank/DDBJ whole genome shotgun (WGS) entry which is preliminary data.</text>
</comment>
<dbReference type="Proteomes" id="UP001054821">
    <property type="component" value="Chromosome 3"/>
</dbReference>
<evidence type="ECO:0000313" key="3">
    <source>
        <dbReference type="Proteomes" id="UP001054821"/>
    </source>
</evidence>
<sequence>MDVNNAFLHGDLHEEVYMTPPPGLCRQAESTLVCQLHESLYGLKQAPRNWFHKFSVAIQKVGFTQSLSDYSLFTRTCGNDENAIHNLKSFLHNQFQIKALGHLKYFLGQEIARSKAGIAISQRK</sequence>